<feature type="compositionally biased region" description="Basic and acidic residues" evidence="1">
    <location>
        <begin position="468"/>
        <end position="479"/>
    </location>
</feature>
<feature type="compositionally biased region" description="Polar residues" evidence="1">
    <location>
        <begin position="217"/>
        <end position="226"/>
    </location>
</feature>
<dbReference type="AlphaFoldDB" id="A0AA40DY88"/>
<feature type="region of interest" description="Disordered" evidence="1">
    <location>
        <begin position="217"/>
        <end position="253"/>
    </location>
</feature>
<feature type="compositionally biased region" description="Pro residues" evidence="1">
    <location>
        <begin position="347"/>
        <end position="356"/>
    </location>
</feature>
<feature type="region of interest" description="Disordered" evidence="1">
    <location>
        <begin position="315"/>
        <end position="357"/>
    </location>
</feature>
<comment type="caution">
    <text evidence="2">The sequence shown here is derived from an EMBL/GenBank/DDBJ whole genome shotgun (WGS) entry which is preliminary data.</text>
</comment>
<evidence type="ECO:0000313" key="3">
    <source>
        <dbReference type="Proteomes" id="UP001172102"/>
    </source>
</evidence>
<reference evidence="2" key="1">
    <citation type="submission" date="2023-06" db="EMBL/GenBank/DDBJ databases">
        <title>Genome-scale phylogeny and comparative genomics of the fungal order Sordariales.</title>
        <authorList>
            <consortium name="Lawrence Berkeley National Laboratory"/>
            <person name="Hensen N."/>
            <person name="Bonometti L."/>
            <person name="Westerberg I."/>
            <person name="Brannstrom I.O."/>
            <person name="Guillou S."/>
            <person name="Cros-Aarteil S."/>
            <person name="Calhoun S."/>
            <person name="Haridas S."/>
            <person name="Kuo A."/>
            <person name="Mondo S."/>
            <person name="Pangilinan J."/>
            <person name="Riley R."/>
            <person name="Labutti K."/>
            <person name="Andreopoulos B."/>
            <person name="Lipzen A."/>
            <person name="Chen C."/>
            <person name="Yanf M."/>
            <person name="Daum C."/>
            <person name="Ng V."/>
            <person name="Clum A."/>
            <person name="Steindorff A."/>
            <person name="Ohm R."/>
            <person name="Martin F."/>
            <person name="Silar P."/>
            <person name="Natvig D."/>
            <person name="Lalanne C."/>
            <person name="Gautier V."/>
            <person name="Ament-Velasquez S.L."/>
            <person name="Kruys A."/>
            <person name="Hutchinson M.I."/>
            <person name="Powell A.J."/>
            <person name="Barry K."/>
            <person name="Miller A.N."/>
            <person name="Grigoriev I.V."/>
            <person name="Debuchy R."/>
            <person name="Gladieux P."/>
            <person name="Thoren M.H."/>
            <person name="Johannesson H."/>
        </authorList>
    </citation>
    <scope>NUCLEOTIDE SEQUENCE</scope>
    <source>
        <strain evidence="2">SMH4607-1</strain>
    </source>
</reference>
<name>A0AA40DY88_9PEZI</name>
<dbReference type="EMBL" id="JAUKUA010000003">
    <property type="protein sequence ID" value="KAK0720050.1"/>
    <property type="molecule type" value="Genomic_DNA"/>
</dbReference>
<gene>
    <name evidence="2" type="ORF">B0H67DRAFT_643335</name>
</gene>
<feature type="region of interest" description="Disordered" evidence="1">
    <location>
        <begin position="110"/>
        <end position="159"/>
    </location>
</feature>
<protein>
    <submittedName>
        <fullName evidence="2">Uncharacterized protein</fullName>
    </submittedName>
</protein>
<evidence type="ECO:0000313" key="2">
    <source>
        <dbReference type="EMBL" id="KAK0720050.1"/>
    </source>
</evidence>
<feature type="region of interest" description="Disordered" evidence="1">
    <location>
        <begin position="399"/>
        <end position="495"/>
    </location>
</feature>
<feature type="compositionally biased region" description="Basic and acidic residues" evidence="1">
    <location>
        <begin position="426"/>
        <end position="437"/>
    </location>
</feature>
<keyword evidence="3" id="KW-1185">Reference proteome</keyword>
<feature type="region of interest" description="Disordered" evidence="1">
    <location>
        <begin position="29"/>
        <end position="66"/>
    </location>
</feature>
<sequence>MSAKLERSQSRSARLSQKLRDLARLKLKTEDKEQQPLQSKFQIIHTPDRLTRTRPTPSAEECREEIRSWHRAADEARRRPISHESLMMITDDDAVRETRGGRGRRDLSDRYWFRDSDEEEESKHTPSPTSSKTQDSPPAAATEKRGGGHSDDEDIKGKRRKMTFMMEDVVTGVDLLGESLRFYPPLSYTPNPVFNRLSQSPTKSEGYFGPGKWEVQSLRSENSPSRGSARLPPSPPSERRRGYSVPHRPASPSITSLSCLSELSFNEEQVCEAQVVDKSQLMHRRGVCLHCGHALAKTGTVRCGRCGKDRGSGSMLFGRPNEIQQRKREVRPLESAGTRRPTSPMSPRSPPRPPPLLRERRYLEWPRASQEQVQHRRTSSQTRHPCIGDSIEQQLAKHVTPPRGVSPDPGAIPLPLSPIKTPPSMKEGEGGRERKVSQESIASAIQNAASRDGSEPSSKPPKAVPSEIVRDAEPKRGRNIETGGILSRIHRWQPPEQRATVEKQFEQDGEVADVLVDIYDAYANKEGESFPNSK</sequence>
<evidence type="ECO:0000256" key="1">
    <source>
        <dbReference type="SAM" id="MobiDB-lite"/>
    </source>
</evidence>
<accession>A0AA40DY88</accession>
<feature type="compositionally biased region" description="Polar residues" evidence="1">
    <location>
        <begin position="438"/>
        <end position="449"/>
    </location>
</feature>
<proteinExistence type="predicted"/>
<organism evidence="2 3">
    <name type="scientific">Lasiosphaeris hirsuta</name>
    <dbReference type="NCBI Taxonomy" id="260670"/>
    <lineage>
        <taxon>Eukaryota</taxon>
        <taxon>Fungi</taxon>
        <taxon>Dikarya</taxon>
        <taxon>Ascomycota</taxon>
        <taxon>Pezizomycotina</taxon>
        <taxon>Sordariomycetes</taxon>
        <taxon>Sordariomycetidae</taxon>
        <taxon>Sordariales</taxon>
        <taxon>Lasiosphaeriaceae</taxon>
        <taxon>Lasiosphaeris</taxon>
    </lineage>
</organism>
<dbReference type="Proteomes" id="UP001172102">
    <property type="component" value="Unassembled WGS sequence"/>
</dbReference>